<keyword evidence="4" id="KW-0227">DNA damage</keyword>
<comment type="catalytic activity">
    <reaction evidence="13">
        <text>ATP + H2O = ADP + phosphate + H(+)</text>
        <dbReference type="Rhea" id="RHEA:13065"/>
        <dbReference type="ChEBI" id="CHEBI:15377"/>
        <dbReference type="ChEBI" id="CHEBI:15378"/>
        <dbReference type="ChEBI" id="CHEBI:30616"/>
        <dbReference type="ChEBI" id="CHEBI:43474"/>
        <dbReference type="ChEBI" id="CHEBI:456216"/>
        <dbReference type="EC" id="5.6.2.4"/>
    </reaction>
</comment>
<dbReference type="RefSeq" id="WP_175559061.1">
    <property type="nucleotide sequence ID" value="NZ_FMYH01000002.1"/>
</dbReference>
<keyword evidence="10" id="KW-0413">Isomerase</keyword>
<dbReference type="InterPro" id="IPR038726">
    <property type="entry name" value="PDDEXK_AddAB-type"/>
</dbReference>
<evidence type="ECO:0000256" key="15">
    <source>
        <dbReference type="SAM" id="MobiDB-lite"/>
    </source>
</evidence>
<dbReference type="GO" id="GO:0000725">
    <property type="term" value="P:recombinational repair"/>
    <property type="evidence" value="ECO:0007669"/>
    <property type="project" value="TreeGrafter"/>
</dbReference>
<dbReference type="InterPro" id="IPR000212">
    <property type="entry name" value="DNA_helicase_UvrD/REP"/>
</dbReference>
<evidence type="ECO:0000259" key="16">
    <source>
        <dbReference type="PROSITE" id="PS51198"/>
    </source>
</evidence>
<keyword evidence="3 14" id="KW-0547">Nucleotide-binding</keyword>
<dbReference type="Pfam" id="PF13361">
    <property type="entry name" value="UvrD_C"/>
    <property type="match status" value="2"/>
</dbReference>
<feature type="region of interest" description="Disordered" evidence="15">
    <location>
        <begin position="815"/>
        <end position="843"/>
    </location>
</feature>
<dbReference type="GO" id="GO:0003677">
    <property type="term" value="F:DNA binding"/>
    <property type="evidence" value="ECO:0007669"/>
    <property type="project" value="InterPro"/>
</dbReference>
<evidence type="ECO:0000256" key="2">
    <source>
        <dbReference type="ARBA" id="ARBA00022722"/>
    </source>
</evidence>
<dbReference type="Gene3D" id="1.10.10.160">
    <property type="match status" value="1"/>
</dbReference>
<keyword evidence="6 14" id="KW-0347">Helicase</keyword>
<reference evidence="18 19" key="1">
    <citation type="submission" date="2016-09" db="EMBL/GenBank/DDBJ databases">
        <authorList>
            <person name="Capua I."/>
            <person name="De Benedictis P."/>
            <person name="Joannis T."/>
            <person name="Lombin L.H."/>
            <person name="Cattoli G."/>
        </authorList>
    </citation>
    <scope>NUCLEOTIDE SEQUENCE [LARGE SCALE GENOMIC DNA]</scope>
    <source>
        <strain evidence="18 19">ISLP-3</strain>
    </source>
</reference>
<dbReference type="EMBL" id="FMYH01000002">
    <property type="protein sequence ID" value="SDC37209.1"/>
    <property type="molecule type" value="Genomic_DNA"/>
</dbReference>
<keyword evidence="19" id="KW-1185">Reference proteome</keyword>
<evidence type="ECO:0000313" key="18">
    <source>
        <dbReference type="EMBL" id="SDC37209.1"/>
    </source>
</evidence>
<dbReference type="Gene3D" id="1.10.486.10">
    <property type="entry name" value="PCRA, domain 4"/>
    <property type="match status" value="1"/>
</dbReference>
<evidence type="ECO:0000256" key="13">
    <source>
        <dbReference type="ARBA" id="ARBA00048988"/>
    </source>
</evidence>
<dbReference type="CDD" id="cd17932">
    <property type="entry name" value="DEXQc_UvrD"/>
    <property type="match status" value="1"/>
</dbReference>
<dbReference type="GO" id="GO:0005829">
    <property type="term" value="C:cytosol"/>
    <property type="evidence" value="ECO:0007669"/>
    <property type="project" value="TreeGrafter"/>
</dbReference>
<evidence type="ECO:0000256" key="9">
    <source>
        <dbReference type="ARBA" id="ARBA00023204"/>
    </source>
</evidence>
<keyword evidence="2" id="KW-0540">Nuclease</keyword>
<evidence type="ECO:0000256" key="4">
    <source>
        <dbReference type="ARBA" id="ARBA00022763"/>
    </source>
</evidence>
<evidence type="ECO:0000313" key="19">
    <source>
        <dbReference type="Proteomes" id="UP000199039"/>
    </source>
</evidence>
<dbReference type="Pfam" id="PF00580">
    <property type="entry name" value="UvrD-helicase"/>
    <property type="match status" value="1"/>
</dbReference>
<dbReference type="GO" id="GO:0004527">
    <property type="term" value="F:exonuclease activity"/>
    <property type="evidence" value="ECO:0007669"/>
    <property type="project" value="UniProtKB-KW"/>
</dbReference>
<evidence type="ECO:0000256" key="8">
    <source>
        <dbReference type="ARBA" id="ARBA00022840"/>
    </source>
</evidence>
<feature type="domain" description="UvrD-like helicase ATP-binding" evidence="16">
    <location>
        <begin position="28"/>
        <end position="359"/>
    </location>
</feature>
<evidence type="ECO:0000256" key="14">
    <source>
        <dbReference type="PROSITE-ProRule" id="PRU00560"/>
    </source>
</evidence>
<comment type="similarity">
    <text evidence="1">Belongs to the helicase family. UvrD subfamily.</text>
</comment>
<dbReference type="Gene3D" id="3.40.50.300">
    <property type="entry name" value="P-loop containing nucleotide triphosphate hydrolases"/>
    <property type="match status" value="2"/>
</dbReference>
<dbReference type="GO" id="GO:0005524">
    <property type="term" value="F:ATP binding"/>
    <property type="evidence" value="ECO:0007669"/>
    <property type="project" value="UniProtKB-UniRule"/>
</dbReference>
<comment type="catalytic activity">
    <reaction evidence="11">
        <text>Couples ATP hydrolysis with the unwinding of duplex DNA by translocating in the 3'-5' direction.</text>
        <dbReference type="EC" id="5.6.2.4"/>
    </reaction>
</comment>
<evidence type="ECO:0000256" key="1">
    <source>
        <dbReference type="ARBA" id="ARBA00009922"/>
    </source>
</evidence>
<dbReference type="GO" id="GO:0033202">
    <property type="term" value="C:DNA helicase complex"/>
    <property type="evidence" value="ECO:0007669"/>
    <property type="project" value="TreeGrafter"/>
</dbReference>
<dbReference type="InterPro" id="IPR013986">
    <property type="entry name" value="DExx_box_DNA_helicase_dom_sf"/>
</dbReference>
<evidence type="ECO:0000256" key="6">
    <source>
        <dbReference type="ARBA" id="ARBA00022806"/>
    </source>
</evidence>
<dbReference type="GO" id="GO:0043138">
    <property type="term" value="F:3'-5' DNA helicase activity"/>
    <property type="evidence" value="ECO:0007669"/>
    <property type="project" value="UniProtKB-EC"/>
</dbReference>
<feature type="domain" description="UvrD-like helicase C-terminal" evidence="17">
    <location>
        <begin position="360"/>
        <end position="681"/>
    </location>
</feature>
<keyword evidence="5 14" id="KW-0378">Hydrolase</keyword>
<organism evidence="18 19">
    <name type="scientific">Sanguibacter gelidistatuariae</name>
    <dbReference type="NCBI Taxonomy" id="1814289"/>
    <lineage>
        <taxon>Bacteria</taxon>
        <taxon>Bacillati</taxon>
        <taxon>Actinomycetota</taxon>
        <taxon>Actinomycetes</taxon>
        <taxon>Micrococcales</taxon>
        <taxon>Sanguibacteraceae</taxon>
        <taxon>Sanguibacter</taxon>
    </lineage>
</organism>
<evidence type="ECO:0000256" key="3">
    <source>
        <dbReference type="ARBA" id="ARBA00022741"/>
    </source>
</evidence>
<gene>
    <name evidence="18" type="ORF">SAMN05216410_1743</name>
</gene>
<evidence type="ECO:0000256" key="7">
    <source>
        <dbReference type="ARBA" id="ARBA00022839"/>
    </source>
</evidence>
<keyword evidence="7" id="KW-0269">Exonuclease</keyword>
<name>A0A1G6L1G1_9MICO</name>
<dbReference type="InterPro" id="IPR014016">
    <property type="entry name" value="UvrD-like_ATP-bd"/>
</dbReference>
<evidence type="ECO:0000256" key="5">
    <source>
        <dbReference type="ARBA" id="ARBA00022801"/>
    </source>
</evidence>
<protein>
    <recommendedName>
        <fullName evidence="12">DNA 3'-5' helicase</fullName>
        <ecNumber evidence="12">5.6.2.4</ecNumber>
    </recommendedName>
</protein>
<evidence type="ECO:0000256" key="10">
    <source>
        <dbReference type="ARBA" id="ARBA00023235"/>
    </source>
</evidence>
<sequence length="1123" mass="120341">MTDRPNGGERVSPELMSAAEIAEMLDQHRPTPEQTQVIEAPLSPMLVVAGAGSGKTETMSARVVYLIANKLVEPHEVLGLTFTRKAAGELAERVSKRLRQLRRARSSVGGSALDALDRPTISTYNSYAASLVSDHGLRIGREPGARLLSEASSWQVASDVVESWHADLATDAAVSTVVAAVLDLSNALSEHLLSVEAARSGIDALLADIEATPFGGKRTGLHADVVKLAQSLAERRRLLDVVETFQDRKRAMDAVDFGDQVALAARLAEEVEAVAPGERDRFKVVLLDEYQDTSYAQIRLLSSLFGAGHPVTAVGDPNQSIYGWRGASASGPARFPSQFRDADGTPARVHRLSTSWRNDLAVLEVANTTSSPLYAADPENSLPSLEARPAAGLGSVHAVYTPTVEEEGAAIAEFIVKRWKPGVATAAVLCRARSQFPVIEAALRMRGLPVEVVGLGGLLTTPEVVDLVALLEVVHDPSRGDSLMRLLTGPRLNLGAADLHALGSRSKELARRRTAHGVHGAGGAVEGDSSDERSIVDAIDDLPGADWHAPDGRSFTPEGGKRLRELATMLRELRALTYLSIPELVDRAERALGLDIEVALLAAAGWEGSPDRPTSDPRGRAHLDAFRDVAVHFANTSDLATLGAFLAWLTMAEKRERGLDRPANAPDPKAVQLITVHASKGLEWDVVAVPGLVDGVFPSTKANGAKGPVSSGWLTGLGALPFPLRGDAADLPELNLAGADDSAELNTRLTDFRESCGEHEVFEERRLAYVAFTRARSDLLLTGAWWRTAQKPTTPSLFLTELHDADVLAEFTVADAPPADATNPRDDLTRQADWPAGPEPLLGDGEAPAPLVAVLRRSADLVARALNSPGGASADEPDVDRSAGVAVLGRDGTDLSELSEILLTERASRGSSATSMAFPAHISASGLVEIALDRDAYALSLRRPIPREPSVHSRRGTAFHLWVERFYGSTSLFDLDDMPGADDERMDADQTLDDLRRTFERSPWAALQPIAVEVAIDTVVAGVITRTRIDAVFPDSERPASAGPGVVVVDWKTGRSPSDPEAMRAREVQLAVYRIAWSQWAKVPLEDVSAAFYYVGDDRTVRPTDLAGLADLERLIVGEPRVG</sequence>
<keyword evidence="9" id="KW-0234">DNA repair</keyword>
<dbReference type="PROSITE" id="PS51198">
    <property type="entry name" value="UVRD_HELICASE_ATP_BIND"/>
    <property type="match status" value="1"/>
</dbReference>
<evidence type="ECO:0000256" key="12">
    <source>
        <dbReference type="ARBA" id="ARBA00034808"/>
    </source>
</evidence>
<accession>A0A1G6L1G1</accession>
<proteinExistence type="inferred from homology"/>
<keyword evidence="8 14" id="KW-0067">ATP-binding</keyword>
<feature type="binding site" evidence="14">
    <location>
        <begin position="49"/>
        <end position="56"/>
    </location>
    <ligand>
        <name>ATP</name>
        <dbReference type="ChEBI" id="CHEBI:30616"/>
    </ligand>
</feature>
<dbReference type="Proteomes" id="UP000199039">
    <property type="component" value="Unassembled WGS sequence"/>
</dbReference>
<dbReference type="STRING" id="1814289.SAMN05216410_1743"/>
<dbReference type="PANTHER" id="PTHR11070">
    <property type="entry name" value="UVRD / RECB / PCRA DNA HELICASE FAMILY MEMBER"/>
    <property type="match status" value="1"/>
</dbReference>
<dbReference type="Pfam" id="PF12705">
    <property type="entry name" value="PDDEXK_1"/>
    <property type="match status" value="1"/>
</dbReference>
<dbReference type="InterPro" id="IPR027417">
    <property type="entry name" value="P-loop_NTPase"/>
</dbReference>
<dbReference type="Gene3D" id="3.30.160.800">
    <property type="match status" value="1"/>
</dbReference>
<dbReference type="EC" id="5.6.2.4" evidence="12"/>
<dbReference type="PROSITE" id="PS51217">
    <property type="entry name" value="UVRD_HELICASE_CTER"/>
    <property type="match status" value="1"/>
</dbReference>
<evidence type="ECO:0000259" key="17">
    <source>
        <dbReference type="PROSITE" id="PS51217"/>
    </source>
</evidence>
<dbReference type="InterPro" id="IPR014017">
    <property type="entry name" value="DNA_helicase_UvrD-like_C"/>
</dbReference>
<dbReference type="PANTHER" id="PTHR11070:SF55">
    <property type="entry name" value="DNA 3'-5' HELICASE"/>
    <property type="match status" value="1"/>
</dbReference>
<evidence type="ECO:0000256" key="11">
    <source>
        <dbReference type="ARBA" id="ARBA00034617"/>
    </source>
</evidence>
<dbReference type="SUPFAM" id="SSF52540">
    <property type="entry name" value="P-loop containing nucleoside triphosphate hydrolases"/>
    <property type="match status" value="1"/>
</dbReference>
<dbReference type="AlphaFoldDB" id="A0A1G6L1G1"/>